<protein>
    <submittedName>
        <fullName evidence="1">Uncharacterized protein</fullName>
    </submittedName>
</protein>
<dbReference type="EMBL" id="CAADFR010000064">
    <property type="protein sequence ID" value="VFK40614.1"/>
    <property type="molecule type" value="Genomic_DNA"/>
</dbReference>
<organism evidence="1">
    <name type="scientific">Candidatus Kentrum sp. SD</name>
    <dbReference type="NCBI Taxonomy" id="2126332"/>
    <lineage>
        <taxon>Bacteria</taxon>
        <taxon>Pseudomonadati</taxon>
        <taxon>Pseudomonadota</taxon>
        <taxon>Gammaproteobacteria</taxon>
        <taxon>Candidatus Kentrum</taxon>
    </lineage>
</organism>
<evidence type="ECO:0000313" key="1">
    <source>
        <dbReference type="EMBL" id="VFK40614.1"/>
    </source>
</evidence>
<sequence>MGRFPKIFIFRIHQVMTRFDVGPPPSRAKAWVRRNAKSRMSFLFQLDVDTQ</sequence>
<gene>
    <name evidence="3" type="ORF">BECKSD772D_GA0070982_10705</name>
    <name evidence="2" type="ORF">BECKSD772E_GA0070983_10644</name>
    <name evidence="1" type="ORF">BECKSD772F_GA0070984_10644</name>
</gene>
<evidence type="ECO:0000313" key="2">
    <source>
        <dbReference type="EMBL" id="VFK45923.1"/>
    </source>
</evidence>
<proteinExistence type="predicted"/>
<name>A0A450YGF0_9GAMM</name>
<reference evidence="1" key="1">
    <citation type="submission" date="2019-02" db="EMBL/GenBank/DDBJ databases">
        <authorList>
            <person name="Gruber-Vodicka R. H."/>
            <person name="Seah K. B. B."/>
        </authorList>
    </citation>
    <scope>NUCLEOTIDE SEQUENCE</scope>
    <source>
        <strain evidence="3">BECK_S127</strain>
        <strain evidence="2">BECK_S1320</strain>
        <strain evidence="1">BECK_S1321</strain>
    </source>
</reference>
<accession>A0A450YGF0</accession>
<dbReference type="AlphaFoldDB" id="A0A450YGF0"/>
<evidence type="ECO:0000313" key="3">
    <source>
        <dbReference type="EMBL" id="VFK79855.1"/>
    </source>
</evidence>
<dbReference type="EMBL" id="CAADFU010000064">
    <property type="protein sequence ID" value="VFK45923.1"/>
    <property type="molecule type" value="Genomic_DNA"/>
</dbReference>
<dbReference type="EMBL" id="CAADHB010000070">
    <property type="protein sequence ID" value="VFK79855.1"/>
    <property type="molecule type" value="Genomic_DNA"/>
</dbReference>